<dbReference type="AlphaFoldDB" id="A0A090AKA7"/>
<protein>
    <submittedName>
        <fullName evidence="1">Resolvase</fullName>
    </submittedName>
</protein>
<evidence type="ECO:0000313" key="2">
    <source>
        <dbReference type="Proteomes" id="UP000031623"/>
    </source>
</evidence>
<dbReference type="EMBL" id="AP014633">
    <property type="protein sequence ID" value="BAP55440.1"/>
    <property type="molecule type" value="Genomic_DNA"/>
</dbReference>
<dbReference type="OrthoDB" id="6717890at2"/>
<proteinExistence type="predicted"/>
<keyword evidence="2" id="KW-1185">Reference proteome</keyword>
<dbReference type="Proteomes" id="UP000031623">
    <property type="component" value="Chromosome"/>
</dbReference>
<reference evidence="1 2" key="1">
    <citation type="journal article" date="2014" name="ISME J.">
        <title>Ecophysiology of Thioploca ingrica as revealed by the complete genome sequence supplemented with proteomic evidence.</title>
        <authorList>
            <person name="Kojima H."/>
            <person name="Ogura Y."/>
            <person name="Yamamoto N."/>
            <person name="Togashi T."/>
            <person name="Mori H."/>
            <person name="Watanabe T."/>
            <person name="Nemoto F."/>
            <person name="Kurokawa K."/>
            <person name="Hayashi T."/>
            <person name="Fukui M."/>
        </authorList>
    </citation>
    <scope>NUCLEOTIDE SEQUENCE [LARGE SCALE GENOMIC DNA]</scope>
</reference>
<dbReference type="HOGENOM" id="CLU_082093_4_1_6"/>
<evidence type="ECO:0000313" key="1">
    <source>
        <dbReference type="EMBL" id="BAP55440.1"/>
    </source>
</evidence>
<dbReference type="KEGG" id="tig:THII_1143"/>
<sequence length="77" mass="9231">MVEHKDRLTRFGFNYIKELWHGEIVVINEVLEDEKDLMQDLVSLVTSFTARLYGRRRSKRQTEKRIAQLQHDDIQSV</sequence>
<organism evidence="1 2">
    <name type="scientific">Thioploca ingrica</name>
    <dbReference type="NCBI Taxonomy" id="40754"/>
    <lineage>
        <taxon>Bacteria</taxon>
        <taxon>Pseudomonadati</taxon>
        <taxon>Pseudomonadota</taxon>
        <taxon>Gammaproteobacteria</taxon>
        <taxon>Thiotrichales</taxon>
        <taxon>Thiotrichaceae</taxon>
        <taxon>Thioploca</taxon>
    </lineage>
</organism>
<name>A0A090AKA7_9GAMM</name>
<accession>A0A090AKA7</accession>
<gene>
    <name evidence="1" type="ORF">THII_1143</name>
</gene>
<dbReference type="STRING" id="40754.THII_1143"/>
<dbReference type="Gene3D" id="1.10.287.2170">
    <property type="match status" value="1"/>
</dbReference>